<dbReference type="Proteomes" id="UP000198785">
    <property type="component" value="Unassembled WGS sequence"/>
</dbReference>
<dbReference type="EMBL" id="FOZZ01000001">
    <property type="protein sequence ID" value="SFS31352.1"/>
    <property type="molecule type" value="Genomic_DNA"/>
</dbReference>
<keyword evidence="1" id="KW-0472">Membrane</keyword>
<keyword evidence="1" id="KW-0812">Transmembrane</keyword>
<dbReference type="AlphaFoldDB" id="A0A1I6NTR9"/>
<dbReference type="STRING" id="683125.SAMN05660206_10196"/>
<feature type="transmembrane region" description="Helical" evidence="1">
    <location>
        <begin position="74"/>
        <end position="91"/>
    </location>
</feature>
<feature type="transmembrane region" description="Helical" evidence="1">
    <location>
        <begin position="47"/>
        <end position="67"/>
    </location>
</feature>
<keyword evidence="3" id="KW-1185">Reference proteome</keyword>
<dbReference type="RefSeq" id="WP_093363204.1">
    <property type="nucleotide sequence ID" value="NZ_FOZZ01000001.1"/>
</dbReference>
<dbReference type="OrthoDB" id="711014at2"/>
<protein>
    <recommendedName>
        <fullName evidence="4">Iron uptake protein</fullName>
    </recommendedName>
</protein>
<gene>
    <name evidence="2" type="ORF">SAMN05660206_10196</name>
</gene>
<evidence type="ECO:0008006" key="4">
    <source>
        <dbReference type="Google" id="ProtNLM"/>
    </source>
</evidence>
<evidence type="ECO:0000313" key="3">
    <source>
        <dbReference type="Proteomes" id="UP000198785"/>
    </source>
</evidence>
<evidence type="ECO:0000313" key="2">
    <source>
        <dbReference type="EMBL" id="SFS31352.1"/>
    </source>
</evidence>
<evidence type="ECO:0000256" key="1">
    <source>
        <dbReference type="SAM" id="Phobius"/>
    </source>
</evidence>
<keyword evidence="1" id="KW-1133">Transmembrane helix</keyword>
<reference evidence="2 3" key="1">
    <citation type="submission" date="2016-10" db="EMBL/GenBank/DDBJ databases">
        <authorList>
            <person name="de Groot N.N."/>
        </authorList>
    </citation>
    <scope>NUCLEOTIDE SEQUENCE [LARGE SCALE GENOMIC DNA]</scope>
    <source>
        <strain evidence="2 3">DSM 22789</strain>
    </source>
</reference>
<name>A0A1I6NTR9_9SPHI</name>
<accession>A0A1I6NTR9</accession>
<feature type="transmembrane region" description="Helical" evidence="1">
    <location>
        <begin position="20"/>
        <end position="41"/>
    </location>
</feature>
<proteinExistence type="predicted"/>
<sequence length="93" mass="10863">MPANKKYLTKSPWLRLGKILMGTVGGYVVMISFHLCLTYIWPKENVIATAFFTGYVLWAVLLLWAFLEPKFWRLCITYVVLALLFMLPYLLNQ</sequence>
<organism evidence="2 3">
    <name type="scientific">Sphingobacterium wenxiniae</name>
    <dbReference type="NCBI Taxonomy" id="683125"/>
    <lineage>
        <taxon>Bacteria</taxon>
        <taxon>Pseudomonadati</taxon>
        <taxon>Bacteroidota</taxon>
        <taxon>Sphingobacteriia</taxon>
        <taxon>Sphingobacteriales</taxon>
        <taxon>Sphingobacteriaceae</taxon>
        <taxon>Sphingobacterium</taxon>
    </lineage>
</organism>